<feature type="region of interest" description="Disordered" evidence="1">
    <location>
        <begin position="43"/>
        <end position="66"/>
    </location>
</feature>
<evidence type="ECO:0000313" key="2">
    <source>
        <dbReference type="EMBL" id="MEQ2234880.1"/>
    </source>
</evidence>
<comment type="caution">
    <text evidence="2">The sequence shown here is derived from an EMBL/GenBank/DDBJ whole genome shotgun (WGS) entry which is preliminary data.</text>
</comment>
<proteinExistence type="predicted"/>
<sequence>MRAQSVCPARCVSLPEVAGMDGGTGKANVSWDNGMLAPVDRLRSDRADSPTPGLVVGTEPGGLFHS</sequence>
<keyword evidence="3" id="KW-1185">Reference proteome</keyword>
<name>A0ABV0TPP3_9TELE</name>
<evidence type="ECO:0000313" key="3">
    <source>
        <dbReference type="Proteomes" id="UP001482620"/>
    </source>
</evidence>
<organism evidence="2 3">
    <name type="scientific">Ilyodon furcidens</name>
    <name type="common">goldbreast splitfin</name>
    <dbReference type="NCBI Taxonomy" id="33524"/>
    <lineage>
        <taxon>Eukaryota</taxon>
        <taxon>Metazoa</taxon>
        <taxon>Chordata</taxon>
        <taxon>Craniata</taxon>
        <taxon>Vertebrata</taxon>
        <taxon>Euteleostomi</taxon>
        <taxon>Actinopterygii</taxon>
        <taxon>Neopterygii</taxon>
        <taxon>Teleostei</taxon>
        <taxon>Neoteleostei</taxon>
        <taxon>Acanthomorphata</taxon>
        <taxon>Ovalentaria</taxon>
        <taxon>Atherinomorphae</taxon>
        <taxon>Cyprinodontiformes</taxon>
        <taxon>Goodeidae</taxon>
        <taxon>Ilyodon</taxon>
    </lineage>
</organism>
<protein>
    <submittedName>
        <fullName evidence="2">Uncharacterized protein</fullName>
    </submittedName>
</protein>
<reference evidence="2 3" key="1">
    <citation type="submission" date="2021-06" db="EMBL/GenBank/DDBJ databases">
        <authorList>
            <person name="Palmer J.M."/>
        </authorList>
    </citation>
    <scope>NUCLEOTIDE SEQUENCE [LARGE SCALE GENOMIC DNA]</scope>
    <source>
        <strain evidence="3">if_2019</strain>
        <tissue evidence="2">Muscle</tissue>
    </source>
</reference>
<dbReference type="Proteomes" id="UP001482620">
    <property type="component" value="Unassembled WGS sequence"/>
</dbReference>
<accession>A0ABV0TPP3</accession>
<dbReference type="EMBL" id="JAHRIQ010041819">
    <property type="protein sequence ID" value="MEQ2234880.1"/>
    <property type="molecule type" value="Genomic_DNA"/>
</dbReference>
<evidence type="ECO:0000256" key="1">
    <source>
        <dbReference type="SAM" id="MobiDB-lite"/>
    </source>
</evidence>
<gene>
    <name evidence="2" type="ORF">ILYODFUR_035921</name>
</gene>